<feature type="transmembrane region" description="Helical" evidence="8">
    <location>
        <begin position="904"/>
        <end position="923"/>
    </location>
</feature>
<organism evidence="10">
    <name type="scientific">Oppiella nova</name>
    <dbReference type="NCBI Taxonomy" id="334625"/>
    <lineage>
        <taxon>Eukaryota</taxon>
        <taxon>Metazoa</taxon>
        <taxon>Ecdysozoa</taxon>
        <taxon>Arthropoda</taxon>
        <taxon>Chelicerata</taxon>
        <taxon>Arachnida</taxon>
        <taxon>Acari</taxon>
        <taxon>Acariformes</taxon>
        <taxon>Sarcoptiformes</taxon>
        <taxon>Oribatida</taxon>
        <taxon>Brachypylina</taxon>
        <taxon>Oppioidea</taxon>
        <taxon>Oppiidae</taxon>
        <taxon>Oppiella</taxon>
    </lineage>
</organism>
<protein>
    <recommendedName>
        <fullName evidence="9">SRCR domain-containing protein</fullName>
    </recommendedName>
</protein>
<keyword evidence="4 5" id="KW-1015">Disulfide bond</keyword>
<dbReference type="SUPFAM" id="SSF57424">
    <property type="entry name" value="LDL receptor-like module"/>
    <property type="match status" value="2"/>
</dbReference>
<feature type="transmembrane region" description="Helical" evidence="8">
    <location>
        <begin position="756"/>
        <end position="779"/>
    </location>
</feature>
<sequence>RVFAVNREQCETSGKFFCSDGLCLDRGLRCDARNDCADAEDERGCHNESACADGFLCANGACVDGWRACDGRDDCGDWSDEFSCVKSDAKGVPLFRRNDTWSPLCVREFGSQDADAICRQFGLSKAENWTLVSGVRPKSGFWARIDGKDVALEDSCASNQTVSVFCQHFRCGESAQNESSSVPDSVRVFDTRGRECWAQSVASEWLLLSAQCFRTLSQNLSEILIENKTGIARQAFSHFRTLSQNLSEILIENKTGIARQAFSHFRFSHFRSLRVPQYDVAFVRSEQPFASASVACLPSHSMDASITCFAADDTPFQVLETRVCNETRHLNGALSTSHFCAQRNGQRAGAGRCALRGRPLMCLSADSAWYLSGFSSFEYGCNGTAFGGYEYTSHPTVFSNVFAVKAMVEKAIGFADYRSLVADVWTQEMTSQAISLLANDSVAEEEDEEYAEEGDDGPEDDIPVDRVISLEPLQTLVDRLWSSEARKANGSVESLERLHFLFSQSLDAIFRTLLPFVSENILQTNLSSACLRTLLRMSQDFRQQKEYVFRFVDASARFPFSGLLDGTIADFGEYDECLAIEHREVDFAVSGQYCLASVALPMPALPPRLHFHAPVLPLGNDSALRNTFWAVVAKNANLFYISRGLRLALCVPDSCHKQEIQTLLASLFRETLGLHFSIGHDCQTRDSRTPLTSAQIASIVVLSVVTVVVFVATFADVVLHSAHTLVTCFSVRQNARKLFLSSTTTSRLSAIHGLRVLSIAWILVGHVYLMQFFQVFHVLRRSVEEMPRLALLRYQPLKLGSFLQVETFLFLGGVTASFVTLEVTSRRKRPFDWFAFLVFRWLRYTPALVGLLLLYFLLPLCASGPIFAPNIHSMYAPCERFFWRNLLYVNNFYDNTGNCATHTWYLAVDFQLYAVSPLAIFAFKRRPLFGVILTLLLVASGALLALLPPLLSPNTLPAMYSMDTILSDDAISHHFRLLYWGAWQHVSPYFMGVLVGFVAHSKPRLRIPAPLNALLWCACAASALLTVFWTTDWMDSTAAEETPSRAQRLLFTATHKITWTVFPAWIVVTTALGQPGPVGRFLSSHWFVPLSRLTYCLYLVQLIPIVLSAYSVRYVTPFDDFANWSKASFCLLLSLSLAFILFVCFESPFNQLLNTTIKARDETHNNHK</sequence>
<feature type="domain" description="SRCR" evidence="9">
    <location>
        <begin position="66"/>
        <end position="126"/>
    </location>
</feature>
<keyword evidence="11" id="KW-1185">Reference proteome</keyword>
<keyword evidence="2" id="KW-0378">Hydrolase</keyword>
<dbReference type="PANTHER" id="PTHR11161:SF0">
    <property type="entry name" value="O-ACYLTRANSFERASE LIKE PROTEIN"/>
    <property type="match status" value="1"/>
</dbReference>
<keyword evidence="1" id="KW-0645">Protease</keyword>
<keyword evidence="8" id="KW-1133">Transmembrane helix</keyword>
<dbReference type="Gene3D" id="2.40.10.10">
    <property type="entry name" value="Trypsin-like serine proteases"/>
    <property type="match status" value="1"/>
</dbReference>
<feature type="compositionally biased region" description="Acidic residues" evidence="7">
    <location>
        <begin position="442"/>
        <end position="461"/>
    </location>
</feature>
<dbReference type="PANTHER" id="PTHR11161">
    <property type="entry name" value="O-ACYLTRANSFERASE"/>
    <property type="match status" value="1"/>
</dbReference>
<keyword evidence="3" id="KW-0720">Serine protease</keyword>
<dbReference type="Pfam" id="PF01757">
    <property type="entry name" value="Acyl_transf_3"/>
    <property type="match status" value="1"/>
</dbReference>
<feature type="transmembrane region" description="Helical" evidence="8">
    <location>
        <begin position="833"/>
        <end position="858"/>
    </location>
</feature>
<evidence type="ECO:0000256" key="4">
    <source>
        <dbReference type="ARBA" id="ARBA00023157"/>
    </source>
</evidence>
<feature type="disulfide bond" evidence="5">
    <location>
        <begin position="69"/>
        <end position="84"/>
    </location>
</feature>
<evidence type="ECO:0000256" key="7">
    <source>
        <dbReference type="SAM" id="MobiDB-lite"/>
    </source>
</evidence>
<dbReference type="EMBL" id="OC916926">
    <property type="protein sequence ID" value="CAD7645632.1"/>
    <property type="molecule type" value="Genomic_DNA"/>
</dbReference>
<evidence type="ECO:0000313" key="11">
    <source>
        <dbReference type="Proteomes" id="UP000728032"/>
    </source>
</evidence>
<feature type="transmembrane region" description="Helical" evidence="8">
    <location>
        <begin position="1049"/>
        <end position="1072"/>
    </location>
</feature>
<gene>
    <name evidence="10" type="ORF">ONB1V03_LOCUS5308</name>
</gene>
<dbReference type="InterPro" id="IPR036055">
    <property type="entry name" value="LDL_receptor-like_sf"/>
</dbReference>
<feature type="disulfide bond" evidence="5">
    <location>
        <begin position="18"/>
        <end position="36"/>
    </location>
</feature>
<feature type="transmembrane region" description="Helical" evidence="8">
    <location>
        <begin position="799"/>
        <end position="821"/>
    </location>
</feature>
<evidence type="ECO:0000259" key="9">
    <source>
        <dbReference type="PROSITE" id="PS50287"/>
    </source>
</evidence>
<dbReference type="InterPro" id="IPR052728">
    <property type="entry name" value="O2_lipid_transport_reg"/>
</dbReference>
<evidence type="ECO:0000256" key="6">
    <source>
        <dbReference type="PROSITE-ProRule" id="PRU00196"/>
    </source>
</evidence>
<name>A0A7R9LPY2_9ACAR</name>
<evidence type="ECO:0000256" key="5">
    <source>
        <dbReference type="PROSITE-ProRule" id="PRU00124"/>
    </source>
</evidence>
<dbReference type="InterPro" id="IPR002656">
    <property type="entry name" value="Acyl_transf_3_dom"/>
</dbReference>
<evidence type="ECO:0000256" key="3">
    <source>
        <dbReference type="ARBA" id="ARBA00022825"/>
    </source>
</evidence>
<feature type="disulfide bond" evidence="5">
    <location>
        <begin position="57"/>
        <end position="75"/>
    </location>
</feature>
<dbReference type="CDD" id="cd00112">
    <property type="entry name" value="LDLa"/>
    <property type="match status" value="2"/>
</dbReference>
<dbReference type="InterPro" id="IPR023415">
    <property type="entry name" value="LDLR_class-A_CS"/>
</dbReference>
<dbReference type="InterPro" id="IPR036772">
    <property type="entry name" value="SRCR-like_dom_sf"/>
</dbReference>
<dbReference type="SMART" id="SM00192">
    <property type="entry name" value="LDLa"/>
    <property type="match status" value="2"/>
</dbReference>
<feature type="non-terminal residue" evidence="10">
    <location>
        <position position="1"/>
    </location>
</feature>
<evidence type="ECO:0000313" key="10">
    <source>
        <dbReference type="EMBL" id="CAD7645632.1"/>
    </source>
</evidence>
<feature type="transmembrane region" description="Helical" evidence="8">
    <location>
        <begin position="1011"/>
        <end position="1029"/>
    </location>
</feature>
<dbReference type="SUPFAM" id="SSF50494">
    <property type="entry name" value="Trypsin-like serine proteases"/>
    <property type="match status" value="1"/>
</dbReference>
<evidence type="ECO:0000256" key="2">
    <source>
        <dbReference type="ARBA" id="ARBA00022801"/>
    </source>
</evidence>
<feature type="disulfide bond" evidence="5">
    <location>
        <begin position="30"/>
        <end position="45"/>
    </location>
</feature>
<evidence type="ECO:0000256" key="8">
    <source>
        <dbReference type="SAM" id="Phobius"/>
    </source>
</evidence>
<comment type="caution">
    <text evidence="6">Lacks conserved residue(s) required for the propagation of feature annotation.</text>
</comment>
<keyword evidence="8" id="KW-0812">Transmembrane</keyword>
<dbReference type="Proteomes" id="UP000728032">
    <property type="component" value="Unassembled WGS sequence"/>
</dbReference>
<dbReference type="SMART" id="SM00703">
    <property type="entry name" value="NRF"/>
    <property type="match status" value="1"/>
</dbReference>
<feature type="transmembrane region" description="Helical" evidence="8">
    <location>
        <begin position="930"/>
        <end position="951"/>
    </location>
</feature>
<dbReference type="InterPro" id="IPR002172">
    <property type="entry name" value="LDrepeatLR_classA_rpt"/>
</dbReference>
<dbReference type="GO" id="GO:0016747">
    <property type="term" value="F:acyltransferase activity, transferring groups other than amino-acyl groups"/>
    <property type="evidence" value="ECO:0007669"/>
    <property type="project" value="InterPro"/>
</dbReference>
<reference evidence="10" key="1">
    <citation type="submission" date="2020-11" db="EMBL/GenBank/DDBJ databases">
        <authorList>
            <person name="Tran Van P."/>
        </authorList>
    </citation>
    <scope>NUCLEOTIDE SEQUENCE</scope>
</reference>
<feature type="transmembrane region" description="Helical" evidence="8">
    <location>
        <begin position="977"/>
        <end position="999"/>
    </location>
</feature>
<dbReference type="PROSITE" id="PS01209">
    <property type="entry name" value="LDLRA_1"/>
    <property type="match status" value="2"/>
</dbReference>
<dbReference type="Pfam" id="PF00057">
    <property type="entry name" value="Ldl_recept_a"/>
    <property type="match status" value="2"/>
</dbReference>
<feature type="transmembrane region" description="Helical" evidence="8">
    <location>
        <begin position="1124"/>
        <end position="1145"/>
    </location>
</feature>
<dbReference type="EMBL" id="CAJPVJ010002101">
    <property type="protein sequence ID" value="CAG2165770.1"/>
    <property type="molecule type" value="Genomic_DNA"/>
</dbReference>
<dbReference type="PRINTS" id="PR00261">
    <property type="entry name" value="LDLRECEPTOR"/>
</dbReference>
<dbReference type="Pfam" id="PF20146">
    <property type="entry name" value="NRF"/>
    <property type="match status" value="1"/>
</dbReference>
<dbReference type="AlphaFoldDB" id="A0A7R9LPY2"/>
<dbReference type="GO" id="GO:0006508">
    <property type="term" value="P:proteolysis"/>
    <property type="evidence" value="ECO:0007669"/>
    <property type="project" value="UniProtKB-KW"/>
</dbReference>
<dbReference type="OrthoDB" id="6503298at2759"/>
<dbReference type="SUPFAM" id="SSF56487">
    <property type="entry name" value="SRCR-like"/>
    <property type="match status" value="1"/>
</dbReference>
<dbReference type="InterPro" id="IPR009003">
    <property type="entry name" value="Peptidase_S1_PA"/>
</dbReference>
<dbReference type="Gene3D" id="4.10.400.10">
    <property type="entry name" value="Low-density Lipoprotein Receptor"/>
    <property type="match status" value="2"/>
</dbReference>
<accession>A0A7R9LPY2</accession>
<dbReference type="InterPro" id="IPR043504">
    <property type="entry name" value="Peptidase_S1_PA_chymotrypsin"/>
</dbReference>
<dbReference type="PROSITE" id="PS50287">
    <property type="entry name" value="SRCR_2"/>
    <property type="match status" value="1"/>
</dbReference>
<keyword evidence="8" id="KW-0472">Membrane</keyword>
<proteinExistence type="predicted"/>
<feature type="transmembrane region" description="Helical" evidence="8">
    <location>
        <begin position="696"/>
        <end position="719"/>
    </location>
</feature>
<dbReference type="GO" id="GO:0016020">
    <property type="term" value="C:membrane"/>
    <property type="evidence" value="ECO:0007669"/>
    <property type="project" value="InterPro"/>
</dbReference>
<evidence type="ECO:0000256" key="1">
    <source>
        <dbReference type="ARBA" id="ARBA00022670"/>
    </source>
</evidence>
<dbReference type="GO" id="GO:0008236">
    <property type="term" value="F:serine-type peptidase activity"/>
    <property type="evidence" value="ECO:0007669"/>
    <property type="project" value="UniProtKB-KW"/>
</dbReference>
<feature type="region of interest" description="Disordered" evidence="7">
    <location>
        <begin position="441"/>
        <end position="461"/>
    </location>
</feature>
<feature type="transmembrane region" description="Helical" evidence="8">
    <location>
        <begin position="1093"/>
        <end position="1112"/>
    </location>
</feature>
<dbReference type="InterPro" id="IPR001190">
    <property type="entry name" value="SRCR"/>
</dbReference>
<dbReference type="PROSITE" id="PS50068">
    <property type="entry name" value="LDLRA_2"/>
    <property type="match status" value="2"/>
</dbReference>
<dbReference type="InterPro" id="IPR006621">
    <property type="entry name" value="Nose-resist-to-fluoxetine_N"/>
</dbReference>